<evidence type="ECO:0000313" key="5">
    <source>
        <dbReference type="Proteomes" id="UP000034081"/>
    </source>
</evidence>
<evidence type="ECO:0000313" key="4">
    <source>
        <dbReference type="EMBL" id="KKQ85210.1"/>
    </source>
</evidence>
<dbReference type="GO" id="GO:0008168">
    <property type="term" value="F:methyltransferase activity"/>
    <property type="evidence" value="ECO:0007669"/>
    <property type="project" value="UniProtKB-KW"/>
</dbReference>
<dbReference type="Gene3D" id="3.40.50.150">
    <property type="entry name" value="Vaccinia Virus protein VP39"/>
    <property type="match status" value="1"/>
</dbReference>
<reference evidence="4 5" key="1">
    <citation type="journal article" date="2015" name="Nature">
        <title>rRNA introns, odd ribosomes, and small enigmatic genomes across a large radiation of phyla.</title>
        <authorList>
            <person name="Brown C.T."/>
            <person name="Hug L.A."/>
            <person name="Thomas B.C."/>
            <person name="Sharon I."/>
            <person name="Castelle C.J."/>
            <person name="Singh A."/>
            <person name="Wilkins M.J."/>
            <person name="Williams K.H."/>
            <person name="Banfield J.F."/>
        </authorList>
    </citation>
    <scope>NUCLEOTIDE SEQUENCE [LARGE SCALE GENOMIC DNA]</scope>
</reference>
<proteinExistence type="predicted"/>
<keyword evidence="1" id="KW-0489">Methyltransferase</keyword>
<dbReference type="PANTHER" id="PTHR43861">
    <property type="entry name" value="TRANS-ACONITATE 2-METHYLTRANSFERASE-RELATED"/>
    <property type="match status" value="1"/>
</dbReference>
<organism evidence="4 5">
    <name type="scientific">Candidatus Woesebacteria bacterium GW2011_GWB1_38_8</name>
    <dbReference type="NCBI Taxonomy" id="1618570"/>
    <lineage>
        <taxon>Bacteria</taxon>
        <taxon>Candidatus Woeseibacteriota</taxon>
    </lineage>
</organism>
<dbReference type="Gene3D" id="2.20.25.110">
    <property type="entry name" value="S-adenosyl-L-methionine-dependent methyltransferases"/>
    <property type="match status" value="1"/>
</dbReference>
<comment type="caution">
    <text evidence="4">The sequence shown here is derived from an EMBL/GenBank/DDBJ whole genome shotgun (WGS) entry which is preliminary data.</text>
</comment>
<dbReference type="SUPFAM" id="SSF53335">
    <property type="entry name" value="S-adenosyl-L-methionine-dependent methyltransferases"/>
    <property type="match status" value="1"/>
</dbReference>
<dbReference type="PATRIC" id="fig|1618570.3.peg.893"/>
<sequence length="270" mass="31445">MNIKKVHVNPTWWTTNGGFFGKYYLEADHSFEGFLNTPKVMGQRICEEVGGVVRLCKLKKGNFVLDAPCGYGRHSIGLAQNGLRITGVDINDFFLDFARKRAKELRLKNCNFIKRDIRKLTFKNQFDAVINMFYSFGFFDDEDDDFSVIKNFYKSLKIGGKFLMHTFITLPKIEAGDYKRHEIRTLSSGNKLELYRDYDFQTKREYGKWYIVRKSGHKEKLAPYSMRVYTDIEFIGLCVKAGFRKFDVYGSWEGAKYKDTSELMVVVATK</sequence>
<dbReference type="Proteomes" id="UP000034081">
    <property type="component" value="Unassembled WGS sequence"/>
</dbReference>
<accession>A0A0G0LBI3</accession>
<protein>
    <recommendedName>
        <fullName evidence="3">Methyltransferase domain-containing protein</fullName>
    </recommendedName>
</protein>
<dbReference type="STRING" id="1618570.UT08_C0009G0044"/>
<evidence type="ECO:0000256" key="1">
    <source>
        <dbReference type="ARBA" id="ARBA00022603"/>
    </source>
</evidence>
<name>A0A0G0LBI3_9BACT</name>
<evidence type="ECO:0000256" key="2">
    <source>
        <dbReference type="ARBA" id="ARBA00022679"/>
    </source>
</evidence>
<dbReference type="InterPro" id="IPR041698">
    <property type="entry name" value="Methyltransf_25"/>
</dbReference>
<gene>
    <name evidence="4" type="ORF">UT08_C0009G0044</name>
</gene>
<evidence type="ECO:0000259" key="3">
    <source>
        <dbReference type="Pfam" id="PF13649"/>
    </source>
</evidence>
<dbReference type="GO" id="GO:0032259">
    <property type="term" value="P:methylation"/>
    <property type="evidence" value="ECO:0007669"/>
    <property type="project" value="UniProtKB-KW"/>
</dbReference>
<keyword evidence="2" id="KW-0808">Transferase</keyword>
<dbReference type="AlphaFoldDB" id="A0A0G0LBI3"/>
<dbReference type="CDD" id="cd02440">
    <property type="entry name" value="AdoMet_MTases"/>
    <property type="match status" value="1"/>
</dbReference>
<dbReference type="PANTHER" id="PTHR43861:SF1">
    <property type="entry name" value="TRANS-ACONITATE 2-METHYLTRANSFERASE"/>
    <property type="match status" value="1"/>
</dbReference>
<dbReference type="Pfam" id="PF13649">
    <property type="entry name" value="Methyltransf_25"/>
    <property type="match status" value="1"/>
</dbReference>
<feature type="domain" description="Methyltransferase" evidence="3">
    <location>
        <begin position="64"/>
        <end position="160"/>
    </location>
</feature>
<dbReference type="InterPro" id="IPR029063">
    <property type="entry name" value="SAM-dependent_MTases_sf"/>
</dbReference>
<dbReference type="EMBL" id="LBVL01000009">
    <property type="protein sequence ID" value="KKQ85210.1"/>
    <property type="molecule type" value="Genomic_DNA"/>
</dbReference>